<dbReference type="RefSeq" id="WP_203092879.1">
    <property type="nucleotide sequence ID" value="NZ_JAESPH010000002.1"/>
</dbReference>
<evidence type="ECO:0000313" key="2">
    <source>
        <dbReference type="Proteomes" id="UP000603506"/>
    </source>
</evidence>
<comment type="caution">
    <text evidence="1">The sequence shown here is derived from an EMBL/GenBank/DDBJ whole genome shotgun (WGS) entry which is preliminary data.</text>
</comment>
<reference evidence="1 2" key="1">
    <citation type="submission" date="2021-01" db="EMBL/GenBank/DDBJ databases">
        <title>Evidence that Capnocytophaga endodontalis is a later homotypic synonym for Capnocytophaga genospecies AHN8471, and request for opinion on proposed recognition of strain AHN8471 as type strain of the species.</title>
        <authorList>
            <person name="Nicholson A.C."/>
            <person name="Hopper C.L."/>
            <person name="Gulvik C.A."/>
            <person name="Mcquiston J.R."/>
            <person name="Lau E.F."/>
        </authorList>
    </citation>
    <scope>NUCLEOTIDE SEQUENCE [LARGE SCALE GENOMIC DNA]</scope>
    <source>
        <strain evidence="1 2">AHN9576</strain>
    </source>
</reference>
<proteinExistence type="predicted"/>
<gene>
    <name evidence="1" type="ORF">JNB19_04365</name>
</gene>
<accession>A0ABS1YUQ8</accession>
<dbReference type="EMBL" id="JAEUAH010000004">
    <property type="protein sequence ID" value="MBM0649997.1"/>
    <property type="molecule type" value="Genomic_DNA"/>
</dbReference>
<organism evidence="1 2">
    <name type="scientific">Capnocytophaga genosp. AHN8471</name>
    <dbReference type="NCBI Taxonomy" id="327574"/>
    <lineage>
        <taxon>Bacteria</taxon>
        <taxon>Pseudomonadati</taxon>
        <taxon>Bacteroidota</taxon>
        <taxon>Flavobacteriia</taxon>
        <taxon>Flavobacteriales</taxon>
        <taxon>Flavobacteriaceae</taxon>
        <taxon>Capnocytophaga</taxon>
    </lineage>
</organism>
<keyword evidence="2" id="KW-1185">Reference proteome</keyword>
<evidence type="ECO:0000313" key="1">
    <source>
        <dbReference type="EMBL" id="MBM0649997.1"/>
    </source>
</evidence>
<sequence length="113" mass="13269">MKNSLEKLKLLGKMPNEDLDNDSQDVLDLSNKYRELLMKIEEPISIETGYALLSFLPSKRFYGLEFEILSKIETIELNNEEQMKSYENLINSCPNEEIRDNLIVGYENWKEDC</sequence>
<protein>
    <submittedName>
        <fullName evidence="1">Uncharacterized protein</fullName>
    </submittedName>
</protein>
<dbReference type="Proteomes" id="UP000603506">
    <property type="component" value="Unassembled WGS sequence"/>
</dbReference>
<name>A0ABS1YUQ8_9FLAO</name>